<feature type="non-terminal residue" evidence="1">
    <location>
        <position position="39"/>
    </location>
</feature>
<accession>A0A6J4TJC1</accession>
<reference evidence="1" key="1">
    <citation type="submission" date="2020-02" db="EMBL/GenBank/DDBJ databases">
        <authorList>
            <person name="Meier V. D."/>
        </authorList>
    </citation>
    <scope>NUCLEOTIDE SEQUENCE</scope>
    <source>
        <strain evidence="1">AVDCRST_MAG96</strain>
    </source>
</reference>
<organism evidence="1">
    <name type="scientific">uncultured Segetibacter sp</name>
    <dbReference type="NCBI Taxonomy" id="481133"/>
    <lineage>
        <taxon>Bacteria</taxon>
        <taxon>Pseudomonadati</taxon>
        <taxon>Bacteroidota</taxon>
        <taxon>Chitinophagia</taxon>
        <taxon>Chitinophagales</taxon>
        <taxon>Chitinophagaceae</taxon>
        <taxon>Segetibacter</taxon>
        <taxon>environmental samples</taxon>
    </lineage>
</organism>
<protein>
    <submittedName>
        <fullName evidence="1">Uncharacterized protein</fullName>
    </submittedName>
</protein>
<evidence type="ECO:0000313" key="1">
    <source>
        <dbReference type="EMBL" id="CAA9523948.1"/>
    </source>
</evidence>
<proteinExistence type="predicted"/>
<gene>
    <name evidence="1" type="ORF">AVDCRST_MAG96-3083</name>
</gene>
<dbReference type="EMBL" id="CADCVN010001211">
    <property type="protein sequence ID" value="CAA9523948.1"/>
    <property type="molecule type" value="Genomic_DNA"/>
</dbReference>
<name>A0A6J4TJC1_9BACT</name>
<feature type="non-terminal residue" evidence="1">
    <location>
        <position position="1"/>
    </location>
</feature>
<dbReference type="AlphaFoldDB" id="A0A6J4TJC1"/>
<sequence>DLADEFSTEKETSFGVSIYRIGLLASGKKTYSKGFLLGL</sequence>